<dbReference type="OrthoDB" id="371857at2759"/>
<feature type="region of interest" description="Disordered" evidence="1">
    <location>
        <begin position="3875"/>
        <end position="3929"/>
    </location>
</feature>
<evidence type="ECO:0000256" key="1">
    <source>
        <dbReference type="SAM" id="MobiDB-lite"/>
    </source>
</evidence>
<protein>
    <submittedName>
        <fullName evidence="2">Uncharacterized protein</fullName>
    </submittedName>
</protein>
<proteinExistence type="predicted"/>
<feature type="region of interest" description="Disordered" evidence="1">
    <location>
        <begin position="564"/>
        <end position="583"/>
    </location>
</feature>
<feature type="region of interest" description="Disordered" evidence="1">
    <location>
        <begin position="481"/>
        <end position="517"/>
    </location>
</feature>
<feature type="compositionally biased region" description="Basic and acidic residues" evidence="1">
    <location>
        <begin position="1844"/>
        <end position="1858"/>
    </location>
</feature>
<feature type="region of interest" description="Disordered" evidence="1">
    <location>
        <begin position="1823"/>
        <end position="1858"/>
    </location>
</feature>
<feature type="compositionally biased region" description="Polar residues" evidence="1">
    <location>
        <begin position="3890"/>
        <end position="3908"/>
    </location>
</feature>
<feature type="compositionally biased region" description="Polar residues" evidence="1">
    <location>
        <begin position="365"/>
        <end position="375"/>
    </location>
</feature>
<reference evidence="2 3" key="1">
    <citation type="submission" date="2014-03" db="EMBL/GenBank/DDBJ databases">
        <title>The Genome Sequence of Plasmodium fragile nilgiri.</title>
        <authorList>
            <consortium name="The Broad Institute Genomics Platform"/>
            <consortium name="The Broad Institute Genome Sequencing Center for Infectious Disease"/>
            <person name="Neafsey D."/>
            <person name="Duraisingh M."/>
            <person name="Young S.K."/>
            <person name="Zeng Q."/>
            <person name="Gargeya S."/>
            <person name="Abouelleil A."/>
            <person name="Alvarado L."/>
            <person name="Chapman S.B."/>
            <person name="Gainer-Dewar J."/>
            <person name="Goldberg J."/>
            <person name="Griggs A."/>
            <person name="Gujja S."/>
            <person name="Hansen M."/>
            <person name="Howarth C."/>
            <person name="Imamovic A."/>
            <person name="Larimer J."/>
            <person name="Pearson M."/>
            <person name="Poon T.W."/>
            <person name="Priest M."/>
            <person name="Roberts A."/>
            <person name="Saif S."/>
            <person name="Shea T."/>
            <person name="Sykes S."/>
            <person name="Wortman J."/>
            <person name="Nusbaum C."/>
            <person name="Birren B."/>
        </authorList>
    </citation>
    <scope>NUCLEOTIDE SEQUENCE [LARGE SCALE GENOMIC DNA]</scope>
    <source>
        <strain evidence="3">nilgiri</strain>
    </source>
</reference>
<feature type="compositionally biased region" description="Basic residues" evidence="1">
    <location>
        <begin position="1328"/>
        <end position="1339"/>
    </location>
</feature>
<feature type="region of interest" description="Disordered" evidence="1">
    <location>
        <begin position="350"/>
        <end position="375"/>
    </location>
</feature>
<dbReference type="VEuPathDB" id="PlasmoDB:AK88_02280"/>
<dbReference type="Proteomes" id="UP000054561">
    <property type="component" value="Unassembled WGS sequence"/>
</dbReference>
<evidence type="ECO:0000313" key="2">
    <source>
        <dbReference type="EMBL" id="KJP88005.1"/>
    </source>
</evidence>
<feature type="compositionally biased region" description="Basic and acidic residues" evidence="1">
    <location>
        <begin position="1373"/>
        <end position="1388"/>
    </location>
</feature>
<dbReference type="EMBL" id="KQ001666">
    <property type="protein sequence ID" value="KJP88005.1"/>
    <property type="molecule type" value="Genomic_DNA"/>
</dbReference>
<organism evidence="2 3">
    <name type="scientific">Plasmodium fragile</name>
    <dbReference type="NCBI Taxonomy" id="5857"/>
    <lineage>
        <taxon>Eukaryota</taxon>
        <taxon>Sar</taxon>
        <taxon>Alveolata</taxon>
        <taxon>Apicomplexa</taxon>
        <taxon>Aconoidasida</taxon>
        <taxon>Haemosporida</taxon>
        <taxon>Plasmodiidae</taxon>
        <taxon>Plasmodium</taxon>
        <taxon>Plasmodium (Plasmodium)</taxon>
    </lineage>
</organism>
<feature type="region of interest" description="Disordered" evidence="1">
    <location>
        <begin position="654"/>
        <end position="678"/>
    </location>
</feature>
<gene>
    <name evidence="2" type="ORF">AK88_02280</name>
</gene>
<feature type="region of interest" description="Disordered" evidence="1">
    <location>
        <begin position="3835"/>
        <end position="3859"/>
    </location>
</feature>
<evidence type="ECO:0000313" key="3">
    <source>
        <dbReference type="Proteomes" id="UP000054561"/>
    </source>
</evidence>
<feature type="region of interest" description="Disordered" evidence="1">
    <location>
        <begin position="716"/>
        <end position="753"/>
    </location>
</feature>
<feature type="region of interest" description="Disordered" evidence="1">
    <location>
        <begin position="3537"/>
        <end position="3556"/>
    </location>
</feature>
<feature type="compositionally biased region" description="Basic and acidic residues" evidence="1">
    <location>
        <begin position="489"/>
        <end position="510"/>
    </location>
</feature>
<sequence length="4283" mass="497599">MEKAKCIICGSTSFRIEEAQVVCNQCNYVSEIQQEQFEDDYEERQLDDHVDKEYLEKDFYEILKKLYKNDKLVNKIKNYVFKENDEFFLKYQKVLLNVMYVFVAEHHLPPLLYDEVKKIWFYLLKVNIMNTNVYVPMGDAKGSVKSVFEVIRAQKLKDIVMDILNKGNVIHVMKNVIKKIGLSKLSYFFIIQKKIINETSKSLEFLPKKSEVHRRSEFKLLNLYKQTALLESEKKNKEDFLKINEIIHNIRKSKLDNQEEEPDQDGDQNFAISNVSAHAGGGYASHGKREEGMLSDHQLMEATSRPKSLNDNYEHFDAYERDDDGDELFNLGDLAEFDQFGHLDEIDQVDPLGQLDSNDRPPTPQDTQGPKNAENFTQDENYTQAERVYHFHSSFIINQLLKNKKLFRPVDSNVSTNYMNRSINHTNVIDLIYQHDFLYYFHEELRKKCDIEFLSFYDIIQVFKGEYDYLLPPSLGLPTGPYIPTSERGTSERGTSERGTSEGSPPKEDVCAQENHVQQESHLDELAQVHDESGDSFGLEMNETPLHEELKMEQSFLDVPLTGDQREKTPLQNSDEEQSSIVESLRDNVSLGGEVSEFHGPNDADSSGGKVEAGDQFGFNHLEGLYEEGLEEGSEHNALLEMLKNDELKNDELKNDELKNDQLKKETATNKKHQRSSEDVEKIMNNYQKYIELLKASGKPVLRNERTVLIGTLSDDERMETTNEQKKETKKKGGGAQEGKNAIDRPEEREEDTDLLGNLSPLINEISDAAPVYDVKGVSPSRSGVPSSGGSKASALLLQMETAVGRKKSDIGHVKRGPSNASLVTSIHTVYKKLEHVNNIKREKNITIEKHYYDNGLKKTQKNYSKIDLFVKECILKQIKEENFKSENEKMLYIPDKYLIDSYIFDGLYENFLYISNLNRFRTITIKHVYGEYINFFLKDYKEYLIDEEAYKFCYNFSFDLLLYLLYYSMKRLQIQCLPHNLTNYINLDIFNLYRVFNNVPELLQKIYKDESSLFSFPLKNTNFSEIKKSFFLRNLKNGVPFLCMHNYEHTSKHFTHEEEYQLKASPPKNKLHTITYFKNGKNLNMANKLLSKFRNAEWVKDVQLFNSTLITDLYGQINDLVFKFQLPNVVQIYSMKLLHMIIFKYRFFKFLFNVYSNQYDDMHNELNNFYSFKHILRDFKMFYRKRNRCLFSEKEINKYILYLMKKELYLKKKILKKKKYIHKKSGQLNYKVYNKLNYFYRQKFICTFFITLRFSLSVEKKKFYSIAAACVLTACKFYYPMLNSDFFNFQNMFVPDKYESFHRANHYQCHLQQGVHLYNGADLQERPHRRGKHRTKQVKKWDGRDVPAGEPPLDDKALHSEVKAALKRTCRREREGKRAMNKTDKTEQPISSANPPDRRKRKLFSPLGELDSTKRGLESKRAKRGGIICEEEVPPLGDGSLVGESLIDEELMGDPMGENHADYPYDHYSDIFTYVSDEESFLRSSDEGATGLGEKELERFLSQDDSDCDSAYVACHREIIFEEAPMERATCQKGRKTKMKRHPNVLIRRIHFKASTQKSNFYFVPIPSIMKLFFNYRRFSSDDTTLDSLLQGNLSRAGSSSDETDDEEQYMSHIAAQANCSRPIARKGSTGNVKRKRISKQENLSRKPKYLKVNKYLVPPIYIFTVLQNVSCSGKNRSRHKEKTVVDLSELVVYQNPYCCKGLLDAPPRRVSPLERKVNQLKERLFRTLCLSYCPQHVDHFNFDMKKILFYNAMGRMMVECGLSPHEAEAHNVLRAESSEWFALLKMVSCWGGQGTREYSHWGKNPSGSFMSNVDEDLFRGDAAKGGEKDASGQAGIGDGIDMDSRPSAKHDGKDEDHFVNFNDETVEHFIRANSLARREKKLYRALKKQSNDMGGEDATGVTDAKLQIIKQRHLIHSKRYEIVFFRYVMYEYNTILHLLPDFHFMVDTLNVFVTCTWNVYHILFLYYQIKHTMNEFFKCFTQIINMVDYFLLIMKRKEYMPAEQFNCFFRNKYRKKKKKISHNIKKLFFVFELLSAVYGVKCKIPYQFKFTPGAFSVNNCTLIYYRKKPDSAEVSKKNEYFAHLSNLFYGGYYEYLNNMLKNVFNLEMVKRTLKRKMRQARNALHNSIRNSYMFNDYIHSYLFPPTRKTLFHITVRHVNFFSLSFEGTLRLVRKNYAPFLDQYYEAIDRCGLSSMGDVVTVLSVSPSHEGLHIRTSKGANRGGNYPIICSPKRRRNAHRIISKYLTLTLNMQQEKTRVPYLFCDNRAASNWTKDSSVYFLHHDRSDVIHDCIDFVMRKNYRVLNNTQLCDILKYKVMVDVQGQACNQLEWSQNEDAGSRIFQSTCYDIEPDTASYHIVKLFKYLKKMRRIITHPRDVFLLYYLSYCTNLFKKNLLSRSELYTNNYLARRVLYSFLPGLLRRNKKSNKNSVIMKNKIINYVQLFKFILRGSRNTFLGSEGGIFVSICDPCSCNSPSHFGEKKNILQNCPPPDGEKSNSTSIWCEEQFQSTLPLQRNKKWESVDGTKWLKLVDLSQSYTKFAKRLRCPVSNTNELLFNKIIFFNLANETVINDVWQGGRHVPPAQIGQICNRNGENPSREYKRKWRGPQVRRTSEVITPLQTIAYSIILDNFINNNRQLILIKNVDRFHANLEEKIERKFYKMRNGIRGGTANGSSSGTTYGTTNGITYGTKNGITNGIKYSAHKKLYTKSNVLTSTIHQMDSMINKLPYSILPKEDPIKSIVTLEMPSAHNKENVVEAIDSISSIHSKLFTNLNYLLCTVPLDGYLISYLEKRLAEMFPKEDLKEELCDFVHDILVKLNMNVSNGGDAPQVHPQGGNNHPRETDHGRRDPHENDPKDAPTGEDEFLYLSTDVDSYKTDSMYPLHQLRKNKTYHDLKKFFKKNQIQLNIAMEKKESCDVNRCTSFFKQSQRSRSNAIIVNECYRIFANVFSKLSSCLSQLDDRDICGAPFYRRLFEWYSNLNMYDPFLLIHNKHYEYDGAIMGGSSGVYASYKAEEKDPSIINGDKNGRLFSGVMRKGKLAENCNTWGRRLHAEPHICIYNDNTFFNANDESLAAEVAKGDKYEESLINYSLNKNSHFEFRPNVNSFTLRLKNDYIKKKNKKIYQHVQKKQIHKVKYVQNVVRTGKYTYFFFSCLVYPMSHVPRIMYLFSIRYFPSLFIKTANYLNYLNVDSHMLQFLSSCDVSTIKEIFKNIRKQKSSENIFHLLRFRGFYVNPFSLLGSIYYSKDIELLCTNFKLSLCSYINTLHTVLSVENTKRDFKAVNQERDKQDHISPHVADMRLDRAQIGQNSSEMDPDVLGLYQNQFSEIPDPLDLSRMDHFDNSVTETYIKATIKFADDEKNNIHDDKINNFFKKINRRDSGAFSKRSREMRNIALFENTMRNEGKQNQDSRDMFFSSEMNEILSKQNIIEDDEDNESEGFLQRARNFNFLSTIPNVLALRPVERGAKKRRQRQQQILVERKLDSRPSSVSKRFADLPPDRSHSEQLVHIETEDQSNMKYYLFGDDETNILSVIGQGEQASKPAAGSGHSRAKDTHKGEAVTENIVEMAGRADSTLTQNIPAPNDRDTNDCLSEQQLEMFNLCVEQGQRDDSQSDLYGGSHVAGSVASRNWSQNMSVAASHSASWNESRSASFFSRSHNPSMNQMGVRKMGVHKVGKGGNRFTRGRCFKRASRPQKSMPSKGAKRIYDKCLRKHLDTEIAQPFSTPSETINLYNIILNSLNNEILLKNDSITYGKYIKKTPLEFNYIVYKEFSTHTSYYSEPYDKSVLNEFIDIFYTDKFRDNYLAGPGGEEKLAGETVGILDQGEEVGVLDKGEEAGVLDSARGDPFPVTPREGSEGRSQVDEFFCLNDELFSSGGAEAPFPGERAGSESDLQNDLQNHLDNDPQNDLQSDRQSDHLGGGESDAHEEEDNIRSMLNPYWEDENLLENVQTEQKDVIDMEETNEEHINHEEESTISVFSDDYYDSNAESEENDLHQDSYTVCSFYLHKPVYIFDEQSEINKVEKETHKKRDIKNDNTPSAADPKIIDDNLFFPLNKNAISKYMTKNDKKLKKVYKKLIKKMEYDKNAKRTSYAIYDKKNNFLLYDYKCSMYKNIWGKFTKKYVRKKKYIHMNKLFNGNNLIVNTISNDIYPYDKEVRKVVQIYKRNKLFIKNAKQRHISSKYKHSFPWVGDNMLVCPNDVDLFIMAGYSSILTHQNTSYLKNFNYHSANAFIPLYCKTLSRNLEHLSTMMCLLIKAFSSYLGCPSNDLITACKEVEGIFFRFCL</sequence>
<name>A0A0D9QLQ0_PLAFR</name>
<feature type="region of interest" description="Disordered" evidence="1">
    <location>
        <begin position="1327"/>
        <end position="1356"/>
    </location>
</feature>
<feature type="compositionally biased region" description="Basic and acidic residues" evidence="1">
    <location>
        <begin position="1823"/>
        <end position="1832"/>
    </location>
</feature>
<feature type="compositionally biased region" description="Basic and acidic residues" evidence="1">
    <location>
        <begin position="3492"/>
        <end position="3502"/>
    </location>
</feature>
<accession>A0A0D9QLQ0</accession>
<feature type="compositionally biased region" description="Basic and acidic residues" evidence="1">
    <location>
        <begin position="716"/>
        <end position="727"/>
    </location>
</feature>
<dbReference type="OMA" id="QHDFLYY"/>
<feature type="compositionally biased region" description="Basic and acidic residues" evidence="1">
    <location>
        <begin position="1340"/>
        <end position="1356"/>
    </location>
</feature>
<dbReference type="GeneID" id="24267594"/>
<feature type="region of interest" description="Disordered" evidence="1">
    <location>
        <begin position="592"/>
        <end position="614"/>
    </location>
</feature>
<dbReference type="RefSeq" id="XP_012335334.1">
    <property type="nucleotide sequence ID" value="XM_012479911.1"/>
</dbReference>
<feature type="compositionally biased region" description="Basic and acidic residues" evidence="1">
    <location>
        <begin position="2840"/>
        <end position="2860"/>
    </location>
</feature>
<feature type="region of interest" description="Disordered" evidence="1">
    <location>
        <begin position="3464"/>
        <end position="3502"/>
    </location>
</feature>
<feature type="region of interest" description="Disordered" evidence="1">
    <location>
        <begin position="2826"/>
        <end position="2863"/>
    </location>
</feature>
<feature type="region of interest" description="Disordered" evidence="1">
    <location>
        <begin position="1371"/>
        <end position="1418"/>
    </location>
</feature>
<keyword evidence="3" id="KW-1185">Reference proteome</keyword>